<feature type="compositionally biased region" description="Polar residues" evidence="6">
    <location>
        <begin position="307"/>
        <end position="333"/>
    </location>
</feature>
<dbReference type="Pfam" id="PF16495">
    <property type="entry name" value="SWIRM-assoc_1"/>
    <property type="match status" value="1"/>
</dbReference>
<dbReference type="CDD" id="cd00167">
    <property type="entry name" value="SANT"/>
    <property type="match status" value="1"/>
</dbReference>
<evidence type="ECO:0000256" key="6">
    <source>
        <dbReference type="SAM" id="MobiDB-lite"/>
    </source>
</evidence>
<feature type="compositionally biased region" description="Polar residues" evidence="6">
    <location>
        <begin position="447"/>
        <end position="456"/>
    </location>
</feature>
<dbReference type="GO" id="GO:0003677">
    <property type="term" value="F:DNA binding"/>
    <property type="evidence" value="ECO:0007669"/>
    <property type="project" value="UniProtKB-KW"/>
</dbReference>
<keyword evidence="2" id="KW-0805">Transcription regulation</keyword>
<dbReference type="Proteomes" id="UP000030645">
    <property type="component" value="Unassembled WGS sequence"/>
</dbReference>
<dbReference type="PANTHER" id="PTHR12802">
    <property type="entry name" value="SWI/SNF COMPLEX-RELATED"/>
    <property type="match status" value="1"/>
</dbReference>
<feature type="compositionally biased region" description="Basic and acidic residues" evidence="6">
    <location>
        <begin position="430"/>
        <end position="445"/>
    </location>
</feature>
<dbReference type="Pfam" id="PF00249">
    <property type="entry name" value="Myb_DNA-binding"/>
    <property type="match status" value="1"/>
</dbReference>
<feature type="domain" description="SANT" evidence="9">
    <location>
        <begin position="245"/>
        <end position="296"/>
    </location>
</feature>
<evidence type="ECO:0000259" key="8">
    <source>
        <dbReference type="PROSITE" id="PS50934"/>
    </source>
</evidence>
<keyword evidence="3" id="KW-0238">DNA-binding</keyword>
<feature type="compositionally biased region" description="Basic and acidic residues" evidence="6">
    <location>
        <begin position="335"/>
        <end position="349"/>
    </location>
</feature>
<evidence type="ECO:0000256" key="3">
    <source>
        <dbReference type="ARBA" id="ARBA00023125"/>
    </source>
</evidence>
<dbReference type="AlphaFoldDB" id="W9QCB3"/>
<keyword evidence="5" id="KW-0539">Nucleus</keyword>
<keyword evidence="1" id="KW-0217">Developmental protein</keyword>
<dbReference type="SUPFAM" id="SSF46689">
    <property type="entry name" value="Homeodomain-like"/>
    <property type="match status" value="2"/>
</dbReference>
<reference evidence="11" key="1">
    <citation type="submission" date="2013-01" db="EMBL/GenBank/DDBJ databases">
        <title>Draft Genome Sequence of a Mulberry Tree, Morus notabilis C.K. Schneid.</title>
        <authorList>
            <person name="He N."/>
            <person name="Zhao S."/>
        </authorList>
    </citation>
    <scope>NUCLEOTIDE SEQUENCE</scope>
</reference>
<dbReference type="PANTHER" id="PTHR12802:SF140">
    <property type="entry name" value="SWI_SNF COMPLEX SUBUNIT SWI3A"/>
    <property type="match status" value="1"/>
</dbReference>
<dbReference type="InterPro" id="IPR009057">
    <property type="entry name" value="Homeodomain-like_sf"/>
</dbReference>
<feature type="region of interest" description="Disordered" evidence="6">
    <location>
        <begin position="301"/>
        <end position="369"/>
    </location>
</feature>
<dbReference type="InterPro" id="IPR001005">
    <property type="entry name" value="SANT/Myb"/>
</dbReference>
<evidence type="ECO:0000256" key="2">
    <source>
        <dbReference type="ARBA" id="ARBA00023015"/>
    </source>
</evidence>
<feature type="domain" description="Myb-like" evidence="7">
    <location>
        <begin position="250"/>
        <end position="284"/>
    </location>
</feature>
<dbReference type="InterPro" id="IPR036388">
    <property type="entry name" value="WH-like_DNA-bd_sf"/>
</dbReference>
<accession>W9QCB3</accession>
<dbReference type="InterPro" id="IPR032451">
    <property type="entry name" value="SMARCC_C"/>
</dbReference>
<gene>
    <name evidence="10" type="ORF">L484_010140</name>
</gene>
<proteinExistence type="predicted"/>
<dbReference type="SMART" id="SM00717">
    <property type="entry name" value="SANT"/>
    <property type="match status" value="1"/>
</dbReference>
<dbReference type="STRING" id="981085.W9QCB3"/>
<dbReference type="Pfam" id="PF04433">
    <property type="entry name" value="SWIRM"/>
    <property type="match status" value="1"/>
</dbReference>
<dbReference type="KEGG" id="mnt:21393445"/>
<protein>
    <submittedName>
        <fullName evidence="10">SWI/SNF complex subunit SWI3A</fullName>
    </submittedName>
</protein>
<name>W9QCB3_9ROSA</name>
<evidence type="ECO:0000256" key="5">
    <source>
        <dbReference type="ARBA" id="ARBA00023242"/>
    </source>
</evidence>
<dbReference type="FunFam" id="1.10.10.10:FF:000020">
    <property type="entry name" value="SWI/SNF complex subunit SMARCC2 isoform c"/>
    <property type="match status" value="1"/>
</dbReference>
<evidence type="ECO:0000256" key="1">
    <source>
        <dbReference type="ARBA" id="ARBA00022473"/>
    </source>
</evidence>
<keyword evidence="4" id="KW-0804">Transcription</keyword>
<dbReference type="InterPro" id="IPR017884">
    <property type="entry name" value="SANT_dom"/>
</dbReference>
<dbReference type="InterPro" id="IPR007526">
    <property type="entry name" value="SWIRM"/>
</dbReference>
<dbReference type="eggNOG" id="KOG1279">
    <property type="taxonomic scope" value="Eukaryota"/>
</dbReference>
<dbReference type="EMBL" id="KE343360">
    <property type="protein sequence ID" value="EXB25272.1"/>
    <property type="molecule type" value="Genomic_DNA"/>
</dbReference>
<keyword evidence="11" id="KW-1185">Reference proteome</keyword>
<dbReference type="GO" id="GO:0005634">
    <property type="term" value="C:nucleus"/>
    <property type="evidence" value="ECO:0007669"/>
    <property type="project" value="UniProtKB-ARBA"/>
</dbReference>
<evidence type="ECO:0000259" key="7">
    <source>
        <dbReference type="PROSITE" id="PS50090"/>
    </source>
</evidence>
<evidence type="ECO:0000313" key="10">
    <source>
        <dbReference type="EMBL" id="EXB25272.1"/>
    </source>
</evidence>
<evidence type="ECO:0000313" key="11">
    <source>
        <dbReference type="Proteomes" id="UP000030645"/>
    </source>
</evidence>
<dbReference type="Gene3D" id="1.10.10.60">
    <property type="entry name" value="Homeodomain-like"/>
    <property type="match status" value="1"/>
</dbReference>
<evidence type="ECO:0000259" key="9">
    <source>
        <dbReference type="PROSITE" id="PS51293"/>
    </source>
</evidence>
<sequence>MELSLNDPDSQHTRPDEPELDLYTIPSHSSWFVWDEIHEIERISLKEFFDGSSISRTPKIYKEYRDFIINKYREEPSRRLTFTEVRKSLVGDVNLLRKVFLFLEKWGLINFSASSDGGDCDGEEEKRSRVRVEEGVPNGIRVVATPNSIKPIPPTPPVVGKKGDKFDSGVKLPPLSSYSDVFADLMKQKDVVCGNCGDSCNSGHYKYTKGDNVCICAKCFENGNYGENKSVDDFELNECIREGDKHGAVWTEAETFLLLESVLKHGDDWELVAQNVSTKTKLDCIAKLIELPFGEVLGSATHKKGNSNDPIGNTNSLTQAESSSSENQETVKTGDQCHEKTNEVEHNGDAVENGHPLKRQRTASLSSPGGSLMEQVALMSTIVGPHITAAAAEAAVTSLCDEYSYPREIFDGYDDDDYVTDGQPTPIPDSETKRVVEVEDSEMKEGPTQSENQDSSSTKDDIPFTLRVRTAVATALGAAAARAKLLADQEEREIEHFVATIIETEMKKLHCKIKYFEDLEVIMKKQHAEMEEIEDFLLAERVDVLQTAIKAGIPRWKNYSSVKS</sequence>
<dbReference type="Gene3D" id="1.10.10.10">
    <property type="entry name" value="Winged helix-like DNA-binding domain superfamily/Winged helix DNA-binding domain"/>
    <property type="match status" value="1"/>
</dbReference>
<dbReference type="PROSITE" id="PS50090">
    <property type="entry name" value="MYB_LIKE"/>
    <property type="match status" value="1"/>
</dbReference>
<organism evidence="10 11">
    <name type="scientific">Morus notabilis</name>
    <dbReference type="NCBI Taxonomy" id="981085"/>
    <lineage>
        <taxon>Eukaryota</taxon>
        <taxon>Viridiplantae</taxon>
        <taxon>Streptophyta</taxon>
        <taxon>Embryophyta</taxon>
        <taxon>Tracheophyta</taxon>
        <taxon>Spermatophyta</taxon>
        <taxon>Magnoliopsida</taxon>
        <taxon>eudicotyledons</taxon>
        <taxon>Gunneridae</taxon>
        <taxon>Pentapetalae</taxon>
        <taxon>rosids</taxon>
        <taxon>fabids</taxon>
        <taxon>Rosales</taxon>
        <taxon>Moraceae</taxon>
        <taxon>Moreae</taxon>
        <taxon>Morus</taxon>
    </lineage>
</organism>
<feature type="region of interest" description="Disordered" evidence="6">
    <location>
        <begin position="411"/>
        <end position="461"/>
    </location>
</feature>
<feature type="domain" description="SWIRM" evidence="8">
    <location>
        <begin position="23"/>
        <end position="120"/>
    </location>
</feature>
<evidence type="ECO:0000256" key="4">
    <source>
        <dbReference type="ARBA" id="ARBA00023163"/>
    </source>
</evidence>
<dbReference type="OrthoDB" id="118550at2759"/>
<dbReference type="PROSITE" id="PS50934">
    <property type="entry name" value="SWIRM"/>
    <property type="match status" value="1"/>
</dbReference>
<dbReference type="PROSITE" id="PS51293">
    <property type="entry name" value="SANT"/>
    <property type="match status" value="1"/>
</dbReference>